<feature type="domain" description="BESS" evidence="4">
    <location>
        <begin position="141"/>
        <end position="180"/>
    </location>
</feature>
<comment type="subcellular location">
    <subcellularLocation>
        <location evidence="1">Nucleus</location>
    </subcellularLocation>
</comment>
<reference evidence="5" key="2">
    <citation type="submission" date="2025-09" db="UniProtKB">
        <authorList>
            <consortium name="Ensembl"/>
        </authorList>
    </citation>
    <scope>IDENTIFICATION</scope>
</reference>
<dbReference type="GO" id="GO:0006357">
    <property type="term" value="P:regulation of transcription by RNA polymerase II"/>
    <property type="evidence" value="ECO:0007669"/>
    <property type="project" value="TreeGrafter"/>
</dbReference>
<evidence type="ECO:0008006" key="7">
    <source>
        <dbReference type="Google" id="ProtNLM"/>
    </source>
</evidence>
<dbReference type="SMART" id="SM00595">
    <property type="entry name" value="MADF"/>
    <property type="match status" value="1"/>
</dbReference>
<evidence type="ECO:0000256" key="2">
    <source>
        <dbReference type="SAM" id="MobiDB-lite"/>
    </source>
</evidence>
<dbReference type="InterPro" id="IPR004210">
    <property type="entry name" value="BESS_motif"/>
</dbReference>
<dbReference type="Pfam" id="PF02944">
    <property type="entry name" value="BESS"/>
    <property type="match status" value="1"/>
</dbReference>
<keyword evidence="1" id="KW-0539">Nucleus</keyword>
<protein>
    <recommendedName>
        <fullName evidence="7">MADF domain-containing protein</fullName>
    </recommendedName>
</protein>
<dbReference type="GeneTree" id="ENSGT00600000084860"/>
<dbReference type="GO" id="GO:0005667">
    <property type="term" value="C:transcription regulator complex"/>
    <property type="evidence" value="ECO:0007669"/>
    <property type="project" value="TreeGrafter"/>
</dbReference>
<dbReference type="PANTHER" id="PTHR12243:SF48">
    <property type="entry name" value="MADF DOMAIN-CONTAINING PROTEIN"/>
    <property type="match status" value="1"/>
</dbReference>
<evidence type="ECO:0000256" key="1">
    <source>
        <dbReference type="PROSITE-ProRule" id="PRU00371"/>
    </source>
</evidence>
<feature type="domain" description="MADF" evidence="3">
    <location>
        <begin position="1"/>
        <end position="80"/>
    </location>
</feature>
<evidence type="ECO:0000313" key="6">
    <source>
        <dbReference type="Proteomes" id="UP000694565"/>
    </source>
</evidence>
<evidence type="ECO:0000259" key="4">
    <source>
        <dbReference type="PROSITE" id="PS51031"/>
    </source>
</evidence>
<dbReference type="PROSITE" id="PS51031">
    <property type="entry name" value="BESS"/>
    <property type="match status" value="1"/>
</dbReference>
<dbReference type="InterPro" id="IPR006578">
    <property type="entry name" value="MADF-dom"/>
</dbReference>
<sequence length="200" mass="22589">IAKIEDTLILAVCGHPELFNTTFDEVGIPVEVCRKRWKGLRDSYLKEKRRSTDKKSGSGAGTYKKWKYSAVLSFLDPFITPRDTSGNMGRGVEEDGTAEYDSGPVQEDGSEAAAGPSQIDSEGQLTSEMTQISQWRTLRESLNDELFLKSLVPSLERLPPQQKEYVKFQIHKLIYEDHMLSIQCSTAERNIPTLFKLHCN</sequence>
<name>A0A8C2ZMT2_CYCLU</name>
<dbReference type="Ensembl" id="ENSCLMT00005030975.1">
    <property type="protein sequence ID" value="ENSCLMP00005029632.1"/>
    <property type="gene ID" value="ENSCLMG00005014452.1"/>
</dbReference>
<feature type="region of interest" description="Disordered" evidence="2">
    <location>
        <begin position="83"/>
        <end position="125"/>
    </location>
</feature>
<dbReference type="PANTHER" id="PTHR12243">
    <property type="entry name" value="MADF DOMAIN TRANSCRIPTION FACTOR"/>
    <property type="match status" value="1"/>
</dbReference>
<reference evidence="5" key="1">
    <citation type="submission" date="2025-08" db="UniProtKB">
        <authorList>
            <consortium name="Ensembl"/>
        </authorList>
    </citation>
    <scope>IDENTIFICATION</scope>
</reference>
<proteinExistence type="predicted"/>
<evidence type="ECO:0000259" key="3">
    <source>
        <dbReference type="PROSITE" id="PS51029"/>
    </source>
</evidence>
<dbReference type="Proteomes" id="UP000694565">
    <property type="component" value="Unplaced"/>
</dbReference>
<keyword evidence="6" id="KW-1185">Reference proteome</keyword>
<organism evidence="5 6">
    <name type="scientific">Cyclopterus lumpus</name>
    <name type="common">Lumpsucker</name>
    <dbReference type="NCBI Taxonomy" id="8103"/>
    <lineage>
        <taxon>Eukaryota</taxon>
        <taxon>Metazoa</taxon>
        <taxon>Chordata</taxon>
        <taxon>Craniata</taxon>
        <taxon>Vertebrata</taxon>
        <taxon>Euteleostomi</taxon>
        <taxon>Actinopterygii</taxon>
        <taxon>Neopterygii</taxon>
        <taxon>Teleostei</taxon>
        <taxon>Neoteleostei</taxon>
        <taxon>Acanthomorphata</taxon>
        <taxon>Eupercaria</taxon>
        <taxon>Perciformes</taxon>
        <taxon>Cottioidei</taxon>
        <taxon>Cottales</taxon>
        <taxon>Cyclopteridae</taxon>
        <taxon>Cyclopterus</taxon>
    </lineage>
</organism>
<dbReference type="InterPro" id="IPR039353">
    <property type="entry name" value="TF_Adf1"/>
</dbReference>
<evidence type="ECO:0000313" key="5">
    <source>
        <dbReference type="Ensembl" id="ENSCLMP00005029632.1"/>
    </source>
</evidence>
<dbReference type="GO" id="GO:0005634">
    <property type="term" value="C:nucleus"/>
    <property type="evidence" value="ECO:0007669"/>
    <property type="project" value="UniProtKB-SubCell"/>
</dbReference>
<accession>A0A8C2ZMT2</accession>
<dbReference type="PROSITE" id="PS51029">
    <property type="entry name" value="MADF"/>
    <property type="match status" value="1"/>
</dbReference>
<dbReference type="Pfam" id="PF10545">
    <property type="entry name" value="MADF_DNA_bdg"/>
    <property type="match status" value="1"/>
</dbReference>
<dbReference type="GO" id="GO:0003677">
    <property type="term" value="F:DNA binding"/>
    <property type="evidence" value="ECO:0007669"/>
    <property type="project" value="InterPro"/>
</dbReference>
<dbReference type="AlphaFoldDB" id="A0A8C2ZMT2"/>